<accession>A0A433QMS2</accession>
<evidence type="ECO:0000256" key="1">
    <source>
        <dbReference type="ARBA" id="ARBA00008874"/>
    </source>
</evidence>
<dbReference type="Pfam" id="PF00069">
    <property type="entry name" value="Pkinase"/>
    <property type="match status" value="1"/>
</dbReference>
<reference evidence="5 6" key="1">
    <citation type="journal article" date="2018" name="New Phytol.">
        <title>Phylogenomics of Endogonaceae and evolution of mycorrhizas within Mucoromycota.</title>
        <authorList>
            <person name="Chang Y."/>
            <person name="Desiro A."/>
            <person name="Na H."/>
            <person name="Sandor L."/>
            <person name="Lipzen A."/>
            <person name="Clum A."/>
            <person name="Barry K."/>
            <person name="Grigoriev I.V."/>
            <person name="Martin F.M."/>
            <person name="Stajich J.E."/>
            <person name="Smith M.E."/>
            <person name="Bonito G."/>
            <person name="Spatafora J.W."/>
        </authorList>
    </citation>
    <scope>NUCLEOTIDE SEQUENCE [LARGE SCALE GENOMIC DNA]</scope>
    <source>
        <strain evidence="5 6">AD002</strain>
    </source>
</reference>
<dbReference type="InterPro" id="IPR000719">
    <property type="entry name" value="Prot_kinase_dom"/>
</dbReference>
<evidence type="ECO:0000313" key="5">
    <source>
        <dbReference type="EMBL" id="RUS31067.1"/>
    </source>
</evidence>
<dbReference type="InterPro" id="IPR011009">
    <property type="entry name" value="Kinase-like_dom_sf"/>
</dbReference>
<dbReference type="InterPro" id="IPR051931">
    <property type="entry name" value="PAK3-like"/>
</dbReference>
<dbReference type="EMBL" id="RBNJ01003317">
    <property type="protein sequence ID" value="RUS31067.1"/>
    <property type="molecule type" value="Genomic_DNA"/>
</dbReference>
<dbReference type="SMART" id="SM00220">
    <property type="entry name" value="S_TKc"/>
    <property type="match status" value="1"/>
</dbReference>
<evidence type="ECO:0000313" key="6">
    <source>
        <dbReference type="Proteomes" id="UP000274822"/>
    </source>
</evidence>
<dbReference type="PROSITE" id="PS50011">
    <property type="entry name" value="PROTEIN_KINASE_DOM"/>
    <property type="match status" value="1"/>
</dbReference>
<keyword evidence="5" id="KW-0418">Kinase</keyword>
<evidence type="ECO:0000259" key="4">
    <source>
        <dbReference type="PROSITE" id="PS50011"/>
    </source>
</evidence>
<dbReference type="Proteomes" id="UP000274822">
    <property type="component" value="Unassembled WGS sequence"/>
</dbReference>
<protein>
    <submittedName>
        <fullName evidence="5">Kinase-like domain-containing protein</fullName>
    </submittedName>
</protein>
<dbReference type="AlphaFoldDB" id="A0A433QMS2"/>
<feature type="domain" description="Protein kinase" evidence="4">
    <location>
        <begin position="33"/>
        <end position="214"/>
    </location>
</feature>
<sequence>MSELIALPELNSAQFLYGVPVYYFNPQSVYEGLSVINPTWPSAQGCVYCCRETGGERRSVVIKKYLFIEYETSTELIENEIYIMAKCAPHPNILQLQSIYIYDSYIFLVTPFCDGGTLHQYCIDNHVTLPQMAFILKGLVSGLSEIHKNDGIHRDIKCENVFLGKDNTIIKRKIVQQDRPPFPENMDSQLVDFMDQCFKRDPEQRASTSELLKV</sequence>
<dbReference type="PANTHER" id="PTHR45832:SF22">
    <property type="entry name" value="SERINE_THREONINE-PROTEIN KINASE SAMKA-RELATED"/>
    <property type="match status" value="1"/>
</dbReference>
<keyword evidence="3" id="KW-0067">ATP-binding</keyword>
<organism evidence="5 6">
    <name type="scientific">Jimgerdemannia flammicorona</name>
    <dbReference type="NCBI Taxonomy" id="994334"/>
    <lineage>
        <taxon>Eukaryota</taxon>
        <taxon>Fungi</taxon>
        <taxon>Fungi incertae sedis</taxon>
        <taxon>Mucoromycota</taxon>
        <taxon>Mucoromycotina</taxon>
        <taxon>Endogonomycetes</taxon>
        <taxon>Endogonales</taxon>
        <taxon>Endogonaceae</taxon>
        <taxon>Jimgerdemannia</taxon>
    </lineage>
</organism>
<dbReference type="GO" id="GO:0005524">
    <property type="term" value="F:ATP binding"/>
    <property type="evidence" value="ECO:0007669"/>
    <property type="project" value="UniProtKB-KW"/>
</dbReference>
<dbReference type="CDD" id="cd00180">
    <property type="entry name" value="PKc"/>
    <property type="match status" value="1"/>
</dbReference>
<dbReference type="PANTHER" id="PTHR45832">
    <property type="entry name" value="SERINE/THREONINE-PROTEIN KINASE SAMKA-RELATED-RELATED"/>
    <property type="match status" value="1"/>
</dbReference>
<comment type="similarity">
    <text evidence="1">Belongs to the protein kinase superfamily. STE Ser/Thr protein kinase family. STE20 subfamily.</text>
</comment>
<keyword evidence="5" id="KW-0808">Transferase</keyword>
<keyword evidence="2" id="KW-0547">Nucleotide-binding</keyword>
<dbReference type="SUPFAM" id="SSF56112">
    <property type="entry name" value="Protein kinase-like (PK-like)"/>
    <property type="match status" value="1"/>
</dbReference>
<comment type="caution">
    <text evidence="5">The sequence shown here is derived from an EMBL/GenBank/DDBJ whole genome shotgun (WGS) entry which is preliminary data.</text>
</comment>
<dbReference type="GO" id="GO:0004672">
    <property type="term" value="F:protein kinase activity"/>
    <property type="evidence" value="ECO:0007669"/>
    <property type="project" value="InterPro"/>
</dbReference>
<evidence type="ECO:0000256" key="2">
    <source>
        <dbReference type="ARBA" id="ARBA00022741"/>
    </source>
</evidence>
<gene>
    <name evidence="5" type="ORF">BC938DRAFT_478522</name>
</gene>
<evidence type="ECO:0000256" key="3">
    <source>
        <dbReference type="ARBA" id="ARBA00022840"/>
    </source>
</evidence>
<proteinExistence type="inferred from homology"/>
<keyword evidence="6" id="KW-1185">Reference proteome</keyword>
<dbReference type="Gene3D" id="1.10.510.10">
    <property type="entry name" value="Transferase(Phosphotransferase) domain 1"/>
    <property type="match status" value="2"/>
</dbReference>
<name>A0A433QMS2_9FUNG</name>